<proteinExistence type="predicted"/>
<dbReference type="eggNOG" id="COG0457">
    <property type="taxonomic scope" value="Bacteria"/>
</dbReference>
<evidence type="ECO:0000313" key="2">
    <source>
        <dbReference type="Proteomes" id="UP000018296"/>
    </source>
</evidence>
<gene>
    <name evidence="1" type="ORF">P343_17410</name>
</gene>
<dbReference type="RefSeq" id="WP_023511672.1">
    <property type="nucleotide sequence ID" value="NZ_AWTC01000024.1"/>
</dbReference>
<dbReference type="EMBL" id="AWTC01000024">
    <property type="protein sequence ID" value="EST10411.1"/>
    <property type="molecule type" value="Genomic_DNA"/>
</dbReference>
<comment type="caution">
    <text evidence="1">The sequence shown here is derived from an EMBL/GenBank/DDBJ whole genome shotgun (WGS) entry which is preliminary data.</text>
</comment>
<reference evidence="1 2" key="1">
    <citation type="journal article" date="2013" name="Genome Announc.">
        <title>Genome Sequence of Sporolactobacillus laevolacticus DSM442, an Efficient Polymer-Grade D-Lactate Producer from Agricultural Waste Cottonseed as a Nitrogen Source.</title>
        <authorList>
            <person name="Wang H."/>
            <person name="Wang L."/>
            <person name="Ju J."/>
            <person name="Yu B."/>
            <person name="Ma Y."/>
        </authorList>
    </citation>
    <scope>NUCLEOTIDE SEQUENCE [LARGE SCALE GENOMIC DNA]</scope>
    <source>
        <strain evidence="1 2">DSM 442</strain>
    </source>
</reference>
<keyword evidence="2" id="KW-1185">Reference proteome</keyword>
<dbReference type="OrthoDB" id="2060095at2"/>
<dbReference type="Proteomes" id="UP000018296">
    <property type="component" value="Unassembled WGS sequence"/>
</dbReference>
<organism evidence="1 2">
    <name type="scientific">Sporolactobacillus laevolacticus DSM 442</name>
    <dbReference type="NCBI Taxonomy" id="1395513"/>
    <lineage>
        <taxon>Bacteria</taxon>
        <taxon>Bacillati</taxon>
        <taxon>Bacillota</taxon>
        <taxon>Bacilli</taxon>
        <taxon>Bacillales</taxon>
        <taxon>Sporolactobacillaceae</taxon>
        <taxon>Sporolactobacillus</taxon>
    </lineage>
</organism>
<protein>
    <submittedName>
        <fullName evidence="1">Uncharacterized protein</fullName>
    </submittedName>
</protein>
<name>V6IVA8_9BACL</name>
<evidence type="ECO:0000313" key="1">
    <source>
        <dbReference type="EMBL" id="EST10411.1"/>
    </source>
</evidence>
<dbReference type="PATRIC" id="fig|1395513.3.peg.3533"/>
<dbReference type="AlphaFoldDB" id="V6IVA8"/>
<sequence length="143" mass="17110">MPNKKRTGLRLRCEKGVNEEVRNVVIYFCQWLRNEYDFPIRVVIYLKKAYRIKTIETHELVTGSFFGPFNKNEEPYIRVATGDFDELVQERGKIDAFFAILETIAHEIVHYCQWHHDEEFNEEEAEFQSKTIVDRYAETLEDI</sequence>
<accession>V6IVA8</accession>